<comment type="caution">
    <text evidence="2">The sequence shown here is derived from an EMBL/GenBank/DDBJ whole genome shotgun (WGS) entry which is preliminary data.</text>
</comment>
<dbReference type="EMBL" id="LAZR01000349">
    <property type="protein sequence ID" value="KKN73162.1"/>
    <property type="molecule type" value="Genomic_DNA"/>
</dbReference>
<sequence>MEVKLIALIVTPILGFIGWVTKHITNSQKHPCKKDIVFKDVCEAKQDCIESEIKNMNIRLDDIKADMKDGFERVERLIKNGK</sequence>
<proteinExistence type="predicted"/>
<dbReference type="AlphaFoldDB" id="A0A0F9TE37"/>
<keyword evidence="1" id="KW-1133">Transmembrane helix</keyword>
<accession>A0A0F9TE37</accession>
<keyword evidence="1" id="KW-0472">Membrane</keyword>
<reference evidence="2" key="1">
    <citation type="journal article" date="2015" name="Nature">
        <title>Complex archaea that bridge the gap between prokaryotes and eukaryotes.</title>
        <authorList>
            <person name="Spang A."/>
            <person name="Saw J.H."/>
            <person name="Jorgensen S.L."/>
            <person name="Zaremba-Niedzwiedzka K."/>
            <person name="Martijn J."/>
            <person name="Lind A.E."/>
            <person name="van Eijk R."/>
            <person name="Schleper C."/>
            <person name="Guy L."/>
            <person name="Ettema T.J."/>
        </authorList>
    </citation>
    <scope>NUCLEOTIDE SEQUENCE</scope>
</reference>
<gene>
    <name evidence="2" type="ORF">LCGC14_0403350</name>
</gene>
<organism evidence="2">
    <name type="scientific">marine sediment metagenome</name>
    <dbReference type="NCBI Taxonomy" id="412755"/>
    <lineage>
        <taxon>unclassified sequences</taxon>
        <taxon>metagenomes</taxon>
        <taxon>ecological metagenomes</taxon>
    </lineage>
</organism>
<evidence type="ECO:0000256" key="1">
    <source>
        <dbReference type="SAM" id="Phobius"/>
    </source>
</evidence>
<name>A0A0F9TE37_9ZZZZ</name>
<protein>
    <submittedName>
        <fullName evidence="2">Uncharacterized protein</fullName>
    </submittedName>
</protein>
<keyword evidence="1" id="KW-0812">Transmembrane</keyword>
<evidence type="ECO:0000313" key="2">
    <source>
        <dbReference type="EMBL" id="KKN73162.1"/>
    </source>
</evidence>
<feature type="transmembrane region" description="Helical" evidence="1">
    <location>
        <begin position="6"/>
        <end position="24"/>
    </location>
</feature>